<keyword evidence="7" id="KW-1185">Reference proteome</keyword>
<protein>
    <submittedName>
        <fullName evidence="6">Bax inhibitor-1 family protein</fullName>
    </submittedName>
</protein>
<feature type="transmembrane region" description="Helical" evidence="5">
    <location>
        <begin position="144"/>
        <end position="164"/>
    </location>
</feature>
<feature type="transmembrane region" description="Helical" evidence="5">
    <location>
        <begin position="12"/>
        <end position="30"/>
    </location>
</feature>
<keyword evidence="4 5" id="KW-0472">Membrane</keyword>
<evidence type="ECO:0000256" key="4">
    <source>
        <dbReference type="ARBA" id="ARBA00023136"/>
    </source>
</evidence>
<dbReference type="Proteomes" id="UP001597519">
    <property type="component" value="Unassembled WGS sequence"/>
</dbReference>
<evidence type="ECO:0000256" key="5">
    <source>
        <dbReference type="SAM" id="Phobius"/>
    </source>
</evidence>
<gene>
    <name evidence="6" type="ORF">ACFSX4_07555</name>
</gene>
<feature type="transmembrane region" description="Helical" evidence="5">
    <location>
        <begin position="89"/>
        <end position="111"/>
    </location>
</feature>
<dbReference type="RefSeq" id="WP_377773149.1">
    <property type="nucleotide sequence ID" value="NZ_JBHUOQ010000001.1"/>
</dbReference>
<comment type="caution">
    <text evidence="6">The sequence shown here is derived from an EMBL/GenBank/DDBJ whole genome shotgun (WGS) entry which is preliminary data.</text>
</comment>
<keyword evidence="2 5" id="KW-0812">Transmembrane</keyword>
<feature type="transmembrane region" description="Helical" evidence="5">
    <location>
        <begin position="60"/>
        <end position="77"/>
    </location>
</feature>
<feature type="transmembrane region" description="Helical" evidence="5">
    <location>
        <begin position="120"/>
        <end position="138"/>
    </location>
</feature>
<feature type="transmembrane region" description="Helical" evidence="5">
    <location>
        <begin position="36"/>
        <end position="53"/>
    </location>
</feature>
<accession>A0ABW5WU57</accession>
<evidence type="ECO:0000313" key="6">
    <source>
        <dbReference type="EMBL" id="MFD2830326.1"/>
    </source>
</evidence>
<comment type="subcellular location">
    <subcellularLocation>
        <location evidence="1">Membrane</location>
        <topology evidence="1">Multi-pass membrane protein</topology>
    </subcellularLocation>
</comment>
<name>A0ABW5WU57_9STAP</name>
<organism evidence="6 7">
    <name type="scientific">Corticicoccus populi</name>
    <dbReference type="NCBI Taxonomy" id="1812821"/>
    <lineage>
        <taxon>Bacteria</taxon>
        <taxon>Bacillati</taxon>
        <taxon>Bacillota</taxon>
        <taxon>Bacilli</taxon>
        <taxon>Bacillales</taxon>
        <taxon>Staphylococcaceae</taxon>
        <taxon>Corticicoccus</taxon>
    </lineage>
</organism>
<proteinExistence type="predicted"/>
<reference evidence="7" key="1">
    <citation type="journal article" date="2019" name="Int. J. Syst. Evol. Microbiol.">
        <title>The Global Catalogue of Microorganisms (GCM) 10K type strain sequencing project: providing services to taxonomists for standard genome sequencing and annotation.</title>
        <authorList>
            <consortium name="The Broad Institute Genomics Platform"/>
            <consortium name="The Broad Institute Genome Sequencing Center for Infectious Disease"/>
            <person name="Wu L."/>
            <person name="Ma J."/>
        </authorList>
    </citation>
    <scope>NUCLEOTIDE SEQUENCE [LARGE SCALE GENOMIC DNA]</scope>
    <source>
        <strain evidence="7">KCTC 33575</strain>
    </source>
</reference>
<dbReference type="EMBL" id="JBHUOQ010000001">
    <property type="protein sequence ID" value="MFD2830326.1"/>
    <property type="molecule type" value="Genomic_DNA"/>
</dbReference>
<evidence type="ECO:0000256" key="2">
    <source>
        <dbReference type="ARBA" id="ARBA00022692"/>
    </source>
</evidence>
<evidence type="ECO:0000256" key="3">
    <source>
        <dbReference type="ARBA" id="ARBA00022989"/>
    </source>
</evidence>
<evidence type="ECO:0000256" key="1">
    <source>
        <dbReference type="ARBA" id="ARBA00004141"/>
    </source>
</evidence>
<dbReference type="Pfam" id="PF01027">
    <property type="entry name" value="Bax1-I"/>
    <property type="match status" value="1"/>
</dbReference>
<evidence type="ECO:0000313" key="7">
    <source>
        <dbReference type="Proteomes" id="UP001597519"/>
    </source>
</evidence>
<keyword evidence="3 5" id="KW-1133">Transmembrane helix</keyword>
<dbReference type="InterPro" id="IPR006214">
    <property type="entry name" value="Bax_inhibitor_1-related"/>
</dbReference>
<sequence length="203" mass="24083">MIKNHRKVWLFFLYYWMIFGIATFFGQFLPESVRPTLSMAIFIIIMISLFTRGFNRTGPVISHVYAILIGLVSYGTFEGFINQFDAGTFYSIIILSIFVFMVFGFFGYYVFKDITSWGKYLFVSLLIVIFSSLLNFFLQLDWLAFTITVTGLILYLGYTLYDFNRMKNRAYRNPRVMGFNLFIDLLMIIKRFLELYRRFGNNR</sequence>